<evidence type="ECO:0000256" key="3">
    <source>
        <dbReference type="ARBA" id="ARBA00022630"/>
    </source>
</evidence>
<comment type="cofactor">
    <cofactor evidence="1">
        <name>FAD</name>
        <dbReference type="ChEBI" id="CHEBI:57692"/>
    </cofactor>
</comment>
<gene>
    <name evidence="7" type="primary">yvdP</name>
    <name evidence="7" type="ORF">DBV05_g9658</name>
</gene>
<proteinExistence type="inferred from homology"/>
<comment type="caution">
    <text evidence="7">The sequence shown here is derived from an EMBL/GenBank/DDBJ whole genome shotgun (WGS) entry which is preliminary data.</text>
</comment>
<dbReference type="Proteomes" id="UP000325902">
    <property type="component" value="Unassembled WGS sequence"/>
</dbReference>
<dbReference type="InterPro" id="IPR050416">
    <property type="entry name" value="FAD-linked_Oxidoreductase"/>
</dbReference>
<keyword evidence="4" id="KW-0274">FAD</keyword>
<dbReference type="Pfam" id="PF08031">
    <property type="entry name" value="BBE"/>
    <property type="match status" value="1"/>
</dbReference>
<evidence type="ECO:0000256" key="2">
    <source>
        <dbReference type="ARBA" id="ARBA00005466"/>
    </source>
</evidence>
<dbReference type="Gene3D" id="3.30.465.10">
    <property type="match status" value="1"/>
</dbReference>
<keyword evidence="3" id="KW-0285">Flavoprotein</keyword>
<dbReference type="InterPro" id="IPR036318">
    <property type="entry name" value="FAD-bd_PCMH-like_sf"/>
</dbReference>
<dbReference type="Gene3D" id="3.30.43.10">
    <property type="entry name" value="Uridine Diphospho-n-acetylenolpyruvylglucosamine Reductase, domain 2"/>
    <property type="match status" value="1"/>
</dbReference>
<dbReference type="InterPro" id="IPR016169">
    <property type="entry name" value="FAD-bd_PCMH_sub2"/>
</dbReference>
<evidence type="ECO:0000313" key="7">
    <source>
        <dbReference type="EMBL" id="KAB2571680.1"/>
    </source>
</evidence>
<dbReference type="SUPFAM" id="SSF56176">
    <property type="entry name" value="FAD-binding/transporter-associated domain-like"/>
    <property type="match status" value="1"/>
</dbReference>
<dbReference type="InterPro" id="IPR016167">
    <property type="entry name" value="FAD-bd_PCMH_sub1"/>
</dbReference>
<dbReference type="AlphaFoldDB" id="A0A5N5D1X8"/>
<evidence type="ECO:0000256" key="1">
    <source>
        <dbReference type="ARBA" id="ARBA00001974"/>
    </source>
</evidence>
<dbReference type="OrthoDB" id="407275at2759"/>
<keyword evidence="5" id="KW-0560">Oxidoreductase</keyword>
<organism evidence="7 8">
    <name type="scientific">Lasiodiplodia theobromae</name>
    <dbReference type="NCBI Taxonomy" id="45133"/>
    <lineage>
        <taxon>Eukaryota</taxon>
        <taxon>Fungi</taxon>
        <taxon>Dikarya</taxon>
        <taxon>Ascomycota</taxon>
        <taxon>Pezizomycotina</taxon>
        <taxon>Dothideomycetes</taxon>
        <taxon>Dothideomycetes incertae sedis</taxon>
        <taxon>Botryosphaeriales</taxon>
        <taxon>Botryosphaeriaceae</taxon>
        <taxon>Lasiodiplodia</taxon>
    </lineage>
</organism>
<dbReference type="GO" id="GO:0071949">
    <property type="term" value="F:FAD binding"/>
    <property type="evidence" value="ECO:0007669"/>
    <property type="project" value="InterPro"/>
</dbReference>
<dbReference type="GO" id="GO:0016491">
    <property type="term" value="F:oxidoreductase activity"/>
    <property type="evidence" value="ECO:0007669"/>
    <property type="project" value="UniProtKB-KW"/>
</dbReference>
<feature type="domain" description="FAD-binding PCMH-type" evidence="6">
    <location>
        <begin position="84"/>
        <end position="259"/>
    </location>
</feature>
<evidence type="ECO:0000256" key="4">
    <source>
        <dbReference type="ARBA" id="ARBA00022827"/>
    </source>
</evidence>
<dbReference type="PANTHER" id="PTHR42973:SF39">
    <property type="entry name" value="FAD-BINDING PCMH-TYPE DOMAIN-CONTAINING PROTEIN"/>
    <property type="match status" value="1"/>
</dbReference>
<dbReference type="InterPro" id="IPR012951">
    <property type="entry name" value="BBE"/>
</dbReference>
<evidence type="ECO:0000259" key="6">
    <source>
        <dbReference type="PROSITE" id="PS51387"/>
    </source>
</evidence>
<reference evidence="7 8" key="1">
    <citation type="journal article" date="2019" name="Sci. Rep.">
        <title>A multi-omics analysis of the grapevine pathogen Lasiodiplodia theobromae reveals that temperature affects the expression of virulence- and pathogenicity-related genes.</title>
        <authorList>
            <person name="Felix C."/>
            <person name="Meneses R."/>
            <person name="Goncalves M.F.M."/>
            <person name="Tilleman L."/>
            <person name="Duarte A.S."/>
            <person name="Jorrin-Novo J.V."/>
            <person name="Van de Peer Y."/>
            <person name="Deforce D."/>
            <person name="Van Nieuwerburgh F."/>
            <person name="Esteves A.C."/>
            <person name="Alves A."/>
        </authorList>
    </citation>
    <scope>NUCLEOTIDE SEQUENCE [LARGE SCALE GENOMIC DNA]</scope>
    <source>
        <strain evidence="7 8">LA-SOL3</strain>
    </source>
</reference>
<dbReference type="EMBL" id="VCHE01000095">
    <property type="protein sequence ID" value="KAB2571680.1"/>
    <property type="molecule type" value="Genomic_DNA"/>
</dbReference>
<evidence type="ECO:0000256" key="5">
    <source>
        <dbReference type="ARBA" id="ARBA00023002"/>
    </source>
</evidence>
<comment type="similarity">
    <text evidence="2">Belongs to the oxygen-dependent FAD-linked oxidoreductase family.</text>
</comment>
<dbReference type="Gene3D" id="3.40.462.20">
    <property type="match status" value="1"/>
</dbReference>
<keyword evidence="8" id="KW-1185">Reference proteome</keyword>
<dbReference type="InterPro" id="IPR016166">
    <property type="entry name" value="FAD-bd_PCMH"/>
</dbReference>
<evidence type="ECO:0000313" key="8">
    <source>
        <dbReference type="Proteomes" id="UP000325902"/>
    </source>
</evidence>
<dbReference type="Pfam" id="PF01565">
    <property type="entry name" value="FAD_binding_4"/>
    <property type="match status" value="1"/>
</dbReference>
<sequence>MANTITFFGPPEIPVFHLGQKEPEPSALAPTVLFNDLILASPDATLTNLATAIQSFQSANIPVLLPNDPAYAHTTTPPNLLHRPSSHPDCVVQPQSTAHVRTVIQQAKAHSLPVTIRCGFHSWAGFSTAARGILLDLGRLNAAALDAAAQTVTVDAGCRWADVYAALPDGCVVTGARAPSVGVSGFVLGGGLGPFTRRFGLGSDALVEATVVTADGRVVTVSERDDRGSDEGRLFWALRGAGGGNFGVLVQMKLRVQRLRGKEVVGGRYEWVLSEGLTDEVVGTMNKLYATSWEDGMTVDSAWVCDLRRASGDAVRFLTSFDGSKDEFDGLVDKHVEQPELAGQLKGRSLAEKSTQFLCKTLDAQWTEDIERSLPENKSYSICSSFALNNDSNNIEQVTAVVRDEMKAFRSRFSGKPVEFSVTWMHAGGKAAEKNPSETAFFWREAVYHTYVTIVWEDQEMEKDMQDFLASVKARLRPFSLKEKAAYVNFPDGEMQKERYEDVYFGDNSSELRRVKQIWDKDNFFNWSQGVQLPQSANN</sequence>
<name>A0A5N5D1X8_9PEZI</name>
<protein>
    <submittedName>
        <fullName evidence="7">Putative FAD-linked oxidoreductase YvdP</fullName>
    </submittedName>
</protein>
<dbReference type="PANTHER" id="PTHR42973">
    <property type="entry name" value="BINDING OXIDOREDUCTASE, PUTATIVE (AFU_ORTHOLOGUE AFUA_1G17690)-RELATED"/>
    <property type="match status" value="1"/>
</dbReference>
<dbReference type="InterPro" id="IPR006094">
    <property type="entry name" value="Oxid_FAD_bind_N"/>
</dbReference>
<accession>A0A5N5D1X8</accession>
<dbReference type="PROSITE" id="PS51387">
    <property type="entry name" value="FAD_PCMH"/>
    <property type="match status" value="1"/>
</dbReference>